<keyword evidence="1" id="KW-0472">Membrane</keyword>
<feature type="transmembrane region" description="Helical" evidence="1">
    <location>
        <begin position="21"/>
        <end position="47"/>
    </location>
</feature>
<evidence type="ECO:0000313" key="2">
    <source>
        <dbReference type="EMBL" id="MBK1782094.1"/>
    </source>
</evidence>
<feature type="transmembrane region" description="Helical" evidence="1">
    <location>
        <begin position="109"/>
        <end position="130"/>
    </location>
</feature>
<accession>A0ABS1EGG4</accession>
<evidence type="ECO:0000256" key="1">
    <source>
        <dbReference type="SAM" id="Phobius"/>
    </source>
</evidence>
<keyword evidence="1" id="KW-0812">Transmembrane</keyword>
<name>A0ABS1EGG4_9BURK</name>
<sequence>MKFYKEMFKDRRFQKALTNYEVSKGWSTIFIFYALLVAGMIGQLLFHGMNAIGFSDAEGFAWFLGVICFVAATYYIINYPIIGVVFGGVMTIQMAVTAAYFTYTSNGLGFALAVFTIVCICSLIAHRTALEDLKNM</sequence>
<feature type="transmembrane region" description="Helical" evidence="1">
    <location>
        <begin position="59"/>
        <end position="77"/>
    </location>
</feature>
<dbReference type="RefSeq" id="WP_200238182.1">
    <property type="nucleotide sequence ID" value="NZ_JAENGP010000015.1"/>
</dbReference>
<reference evidence="2 3" key="1">
    <citation type="submission" date="2020-12" db="EMBL/GenBank/DDBJ databases">
        <authorList>
            <person name="Lu T."/>
            <person name="Wang Q."/>
            <person name="Han X."/>
        </authorList>
    </citation>
    <scope>NUCLEOTIDE SEQUENCE [LARGE SCALE GENOMIC DNA]</scope>
    <source>
        <strain evidence="2 3">WQ 585</strain>
    </source>
</reference>
<feature type="transmembrane region" description="Helical" evidence="1">
    <location>
        <begin position="84"/>
        <end position="103"/>
    </location>
</feature>
<proteinExistence type="predicted"/>
<comment type="caution">
    <text evidence="2">The sequence shown here is derived from an EMBL/GenBank/DDBJ whole genome shotgun (WGS) entry which is preliminary data.</text>
</comment>
<keyword evidence="3" id="KW-1185">Reference proteome</keyword>
<dbReference type="Proteomes" id="UP000635316">
    <property type="component" value="Unassembled WGS sequence"/>
</dbReference>
<organism evidence="2 3">
    <name type="scientific">Advenella mandrilli</name>
    <dbReference type="NCBI Taxonomy" id="2800330"/>
    <lineage>
        <taxon>Bacteria</taxon>
        <taxon>Pseudomonadati</taxon>
        <taxon>Pseudomonadota</taxon>
        <taxon>Betaproteobacteria</taxon>
        <taxon>Burkholderiales</taxon>
        <taxon>Alcaligenaceae</taxon>
    </lineage>
</organism>
<protein>
    <submittedName>
        <fullName evidence="2">Uncharacterized protein</fullName>
    </submittedName>
</protein>
<gene>
    <name evidence="2" type="ORF">JHL22_12810</name>
</gene>
<dbReference type="EMBL" id="JAENGP010000015">
    <property type="protein sequence ID" value="MBK1782094.1"/>
    <property type="molecule type" value="Genomic_DNA"/>
</dbReference>
<evidence type="ECO:0000313" key="3">
    <source>
        <dbReference type="Proteomes" id="UP000635316"/>
    </source>
</evidence>
<keyword evidence="1" id="KW-1133">Transmembrane helix</keyword>